<name>Q3TRC1_MOUSE</name>
<gene>
    <name evidence="3" type="primary">Gm10658</name>
</gene>
<reference evidence="2" key="6">
    <citation type="submission" date="2004-04" db="EMBL/GenBank/DDBJ databases">
        <authorList>
            <person name="Arakawa T."/>
            <person name="Carninci P."/>
            <person name="Fukuda S."/>
            <person name="Hashizume W."/>
            <person name="Hayashida K."/>
            <person name="Hori F."/>
            <person name="Iida J."/>
            <person name="Imamura K."/>
            <person name="Imotani K."/>
            <person name="Itoh M."/>
            <person name="Kanagawa S."/>
            <person name="Kawai J."/>
            <person name="Kojima M."/>
            <person name="Konno H."/>
            <person name="Murata M."/>
            <person name="Nakamura M."/>
            <person name="Ninomiya N."/>
            <person name="Nishiyori H."/>
            <person name="Nomura K."/>
            <person name="Ohno M."/>
            <person name="Sakazume N."/>
            <person name="Sano H."/>
            <person name="Sasaki D."/>
            <person name="Shibata K."/>
            <person name="Shiraki T."/>
            <person name="Tagami M."/>
            <person name="Tagami Y."/>
            <person name="Waki K."/>
            <person name="Watahiki A."/>
            <person name="Muramatsu M."/>
            <person name="Hayashizaki Y."/>
        </authorList>
    </citation>
    <scope>NUCLEOTIDE SEQUENCE</scope>
    <source>
        <strain evidence="2">C57BL/6J</strain>
        <tissue evidence="2">Spinal cord</tissue>
    </source>
</reference>
<dbReference type="MGI" id="MGI:3642856">
    <property type="gene designation" value="Gm10658"/>
</dbReference>
<proteinExistence type="evidence at transcript level"/>
<dbReference type="AGR" id="MGI:3642856"/>
<reference evidence="2" key="8">
    <citation type="journal article" date="2005" name="Science">
        <title>Antisense Transcription in the Mammalian Transcriptome.</title>
        <authorList>
            <consortium name="RIKEN Genome Exploration Research Group and Genome Science Group (Genome Network Project Core Group) and the FANTOM Consortium"/>
        </authorList>
    </citation>
    <scope>NUCLEOTIDE SEQUENCE</scope>
    <source>
        <strain evidence="2">C57BL/6J</strain>
        <tissue evidence="2">Spinal cord</tissue>
    </source>
</reference>
<evidence type="ECO:0000313" key="3">
    <source>
        <dbReference type="MGI" id="MGI:3642856"/>
    </source>
</evidence>
<reference evidence="2" key="1">
    <citation type="journal article" date="1999" name="Methods Enzymol.">
        <title>High-efficiency full-length cDNA cloning.</title>
        <authorList>
            <person name="Carninci P."/>
            <person name="Hayashizaki Y."/>
        </authorList>
    </citation>
    <scope>NUCLEOTIDE SEQUENCE</scope>
    <source>
        <strain evidence="2">C57BL/6J</strain>
        <tissue evidence="2">Spinal cord</tissue>
    </source>
</reference>
<organism evidence="2">
    <name type="scientific">Mus musculus</name>
    <name type="common">Mouse</name>
    <dbReference type="NCBI Taxonomy" id="10090"/>
    <lineage>
        <taxon>Eukaryota</taxon>
        <taxon>Metazoa</taxon>
        <taxon>Chordata</taxon>
        <taxon>Craniata</taxon>
        <taxon>Vertebrata</taxon>
        <taxon>Euteleostomi</taxon>
        <taxon>Mammalia</taxon>
        <taxon>Eutheria</taxon>
        <taxon>Euarchontoglires</taxon>
        <taxon>Glires</taxon>
        <taxon>Rodentia</taxon>
        <taxon>Myomorpha</taxon>
        <taxon>Muroidea</taxon>
        <taxon>Muridae</taxon>
        <taxon>Murinae</taxon>
        <taxon>Mus</taxon>
        <taxon>Mus</taxon>
    </lineage>
</organism>
<keyword evidence="1" id="KW-0472">Membrane</keyword>
<keyword evidence="1" id="KW-0812">Transmembrane</keyword>
<reference evidence="2" key="4">
    <citation type="journal article" date="2001" name="Nature">
        <title>Functional annotation of a full-length mouse cDNA collection.</title>
        <authorList>
            <consortium name="The RIKEN Genome Exploration Research Group Phase II Team and the FANTOM Consortium"/>
        </authorList>
    </citation>
    <scope>NUCLEOTIDE SEQUENCE</scope>
    <source>
        <strain evidence="2">C57BL/6J</strain>
        <tissue evidence="2">Spinal cord</tissue>
    </source>
</reference>
<protein>
    <submittedName>
        <fullName evidence="2">Uncharacterized protein</fullName>
    </submittedName>
</protein>
<reference evidence="2" key="2">
    <citation type="journal article" date="2000" name="Genome Res.">
        <title>Normalization and subtraction of cap-trapper-selected cDNAs to prepare full-length cDNA libraries for rapid discovery of new genes.</title>
        <authorList>
            <person name="Carninci P."/>
            <person name="Shibata Y."/>
            <person name="Hayatsu N."/>
            <person name="Sugahara Y."/>
            <person name="Shibata K."/>
            <person name="Itoh M."/>
            <person name="Konno H."/>
            <person name="Okazaki Y."/>
            <person name="Muramatsu M."/>
            <person name="Hayashizaki Y."/>
        </authorList>
    </citation>
    <scope>NUCLEOTIDE SEQUENCE</scope>
    <source>
        <strain evidence="2">C57BL/6J</strain>
        <tissue evidence="2">Spinal cord</tissue>
    </source>
</reference>
<evidence type="ECO:0000256" key="1">
    <source>
        <dbReference type="SAM" id="Phobius"/>
    </source>
</evidence>
<dbReference type="AlphaFoldDB" id="Q3TRC1"/>
<feature type="transmembrane region" description="Helical" evidence="1">
    <location>
        <begin position="9"/>
        <end position="30"/>
    </location>
</feature>
<reference evidence="2" key="3">
    <citation type="journal article" date="2000" name="Genome Res.">
        <title>RIKEN integrated sequence analysis (RISA) system--384-format sequencing pipeline with 384 multicapillary sequencer.</title>
        <authorList>
            <person name="Shibata K."/>
            <person name="Itoh M."/>
            <person name="Aizawa K."/>
            <person name="Nagaoka S."/>
            <person name="Sasaki N."/>
            <person name="Carninci P."/>
            <person name="Konno H."/>
            <person name="Akiyama J."/>
            <person name="Nishi K."/>
            <person name="Kitsunai T."/>
            <person name="Tashiro H."/>
            <person name="Itoh M."/>
            <person name="Sumi N."/>
            <person name="Ishii Y."/>
            <person name="Nakamura S."/>
            <person name="Hazama M."/>
            <person name="Nishine T."/>
            <person name="Harada A."/>
            <person name="Yamamoto R."/>
            <person name="Matsumoto H."/>
            <person name="Sakaguchi S."/>
            <person name="Ikegami T."/>
            <person name="Kashiwagi K."/>
            <person name="Fujiwake S."/>
            <person name="Inoue K."/>
            <person name="Togawa Y."/>
            <person name="Izawa M."/>
            <person name="Ohara E."/>
            <person name="Watahiki M."/>
            <person name="Yoneda Y."/>
            <person name="Ishikawa T."/>
            <person name="Ozawa K."/>
            <person name="Tanaka T."/>
            <person name="Matsuura S."/>
            <person name="Kawai J."/>
            <person name="Okazaki Y."/>
            <person name="Muramatsu M."/>
            <person name="Inoue Y."/>
            <person name="Kira A."/>
            <person name="Hayashizaki Y."/>
        </authorList>
    </citation>
    <scope>NUCLEOTIDE SEQUENCE</scope>
    <source>
        <strain evidence="2">C57BL/6J</strain>
        <tissue evidence="2">Spinal cord</tissue>
    </source>
</reference>
<accession>Q3TRC1</accession>
<dbReference type="EMBL" id="AK162906">
    <property type="protein sequence ID" value="BAE37109.1"/>
    <property type="molecule type" value="mRNA"/>
</dbReference>
<reference evidence="2" key="5">
    <citation type="journal article" date="2002" name="Nature">
        <title>Analysis of the mouse transcriptome based on functional annotation of 60,770 full-length cDNAs.</title>
        <authorList>
            <consortium name="The FANTOM Consortium and the RIKEN Genome Exploration Research Group Phase I and II Team"/>
        </authorList>
    </citation>
    <scope>NUCLEOTIDE SEQUENCE</scope>
    <source>
        <strain evidence="2">C57BL/6J</strain>
        <tissue evidence="2">Spinal cord</tissue>
    </source>
</reference>
<keyword evidence="1" id="KW-1133">Transmembrane helix</keyword>
<evidence type="ECO:0000313" key="2">
    <source>
        <dbReference type="EMBL" id="BAE37109.1"/>
    </source>
</evidence>
<reference evidence="2" key="7">
    <citation type="journal article" date="2005" name="Science">
        <title>The Transcriptional Landscape of the Mammalian Genome.</title>
        <authorList>
            <consortium name="The FANTOM Consortium"/>
            <consortium name="Riken Genome Exploration Research Group and Genome Science Group (Genome Network Project Core Group)"/>
        </authorList>
    </citation>
    <scope>NUCLEOTIDE SEQUENCE</scope>
    <source>
        <strain evidence="2">C57BL/6J</strain>
        <tissue evidence="2">Spinal cord</tissue>
    </source>
</reference>
<sequence length="33" mass="4003">MYTFSRHALYIHCIICLLPDTWLYFLHIVANPH</sequence>